<feature type="region of interest" description="Disordered" evidence="1">
    <location>
        <begin position="363"/>
        <end position="399"/>
    </location>
</feature>
<evidence type="ECO:0000313" key="3">
    <source>
        <dbReference type="Proteomes" id="UP001140562"/>
    </source>
</evidence>
<accession>A0A9W9C0W6</accession>
<proteinExistence type="predicted"/>
<evidence type="ECO:0000256" key="1">
    <source>
        <dbReference type="SAM" id="MobiDB-lite"/>
    </source>
</evidence>
<name>A0A9W9C0W6_9PLEO</name>
<dbReference type="Gene3D" id="3.30.40.10">
    <property type="entry name" value="Zinc/RING finger domain, C3HC4 (zinc finger)"/>
    <property type="match status" value="1"/>
</dbReference>
<dbReference type="Proteomes" id="UP001140562">
    <property type="component" value="Unassembled WGS sequence"/>
</dbReference>
<organism evidence="2 3">
    <name type="scientific">Didymella glomerata</name>
    <dbReference type="NCBI Taxonomy" id="749621"/>
    <lineage>
        <taxon>Eukaryota</taxon>
        <taxon>Fungi</taxon>
        <taxon>Dikarya</taxon>
        <taxon>Ascomycota</taxon>
        <taxon>Pezizomycotina</taxon>
        <taxon>Dothideomycetes</taxon>
        <taxon>Pleosporomycetidae</taxon>
        <taxon>Pleosporales</taxon>
        <taxon>Pleosporineae</taxon>
        <taxon>Didymellaceae</taxon>
        <taxon>Didymella</taxon>
    </lineage>
</organism>
<protein>
    <recommendedName>
        <fullName evidence="4">Myb-like domain-containing protein</fullName>
    </recommendedName>
</protein>
<dbReference type="EMBL" id="JAPEUV010000023">
    <property type="protein sequence ID" value="KAJ4339317.1"/>
    <property type="molecule type" value="Genomic_DNA"/>
</dbReference>
<feature type="compositionally biased region" description="Basic and acidic residues" evidence="1">
    <location>
        <begin position="363"/>
        <end position="374"/>
    </location>
</feature>
<feature type="region of interest" description="Disordered" evidence="1">
    <location>
        <begin position="1"/>
        <end position="20"/>
    </location>
</feature>
<feature type="compositionally biased region" description="Basic and acidic residues" evidence="1">
    <location>
        <begin position="1"/>
        <end position="15"/>
    </location>
</feature>
<dbReference type="AlphaFoldDB" id="A0A9W9C0W6"/>
<dbReference type="OrthoDB" id="3693282at2759"/>
<evidence type="ECO:0000313" key="2">
    <source>
        <dbReference type="EMBL" id="KAJ4339317.1"/>
    </source>
</evidence>
<evidence type="ECO:0008006" key="4">
    <source>
        <dbReference type="Google" id="ProtNLM"/>
    </source>
</evidence>
<comment type="caution">
    <text evidence="2">The sequence shown here is derived from an EMBL/GenBank/DDBJ whole genome shotgun (WGS) entry which is preliminary data.</text>
</comment>
<feature type="compositionally biased region" description="Acidic residues" evidence="1">
    <location>
        <begin position="375"/>
        <end position="393"/>
    </location>
</feature>
<dbReference type="InterPro" id="IPR013083">
    <property type="entry name" value="Znf_RING/FYVE/PHD"/>
</dbReference>
<reference evidence="2" key="1">
    <citation type="submission" date="2022-10" db="EMBL/GenBank/DDBJ databases">
        <title>Tapping the CABI collections for fungal endophytes: first genome assemblies for Collariella, Neodidymelliopsis, Ascochyta clinopodiicola, Didymella pomorum, Didymosphaeria variabile, Neocosmospora piperis and Neocucurbitaria cava.</title>
        <authorList>
            <person name="Hill R."/>
        </authorList>
    </citation>
    <scope>NUCLEOTIDE SEQUENCE</scope>
    <source>
        <strain evidence="2">IMI 360193</strain>
    </source>
</reference>
<gene>
    <name evidence="2" type="ORF">N0V87_003254</name>
</gene>
<sequence>MRVEPKDMEEGERQQQSKQEPLEVVLADIEGMIHRLVHDHKPTAASLRMAFSSSPHPKNTVQVANELMRPMSDRQAVYTEACRYLDGNDPFSLTDLLWDSYLADTGKPPVVGAFPLQDMQWRHSRVFMAFGTVDVPWCLVDVQLGAQPSSLSVRRRASVAVYSSRGIISSKVRKWIGVTLNLAKKRRDSPIRDVDIEVERIQEYYLPSADGVGLLAAAVVAAFISRHESLDPLQRDANLRSTMRLACAQGLQQVYAEACGDLRSTKTLADRVKSLLRLEVGQSSPTTSRATNTTKRGNQKIAPMALMTDAKTSRWTPVEEKNLIDMRRNGESWEDAAAALKRNVPSLKKRFYNLENNGSEGRKRIKVMETKDSDSPGDEAVESEKDDDQDVGIDEQHQKTEARQVLPPLPLEIAGKVPCVNADRGCKEFFASYKNAQDHHTRRCKKKQIKGPYICKWPNGTRAFANEGGRANHYGMHNDDPSAPFVCRRDGCSRRWADEYLLTTHEGGCGRDKRPKGEKRTVRVLEFDLGPNNGQDASVIIVGRNSGGSTPTGWFAGKETLEEGIPIWAQPHLDDYRRLFDDQRRAKVVAGVRVRSAFVPSPPAAGFVLPTDSDGLKGDKRRAIKFTETVEGSVKRASDTPTIVSIGADGFACASSLIKDFLERNKPFRLVCRFHIIKTPNTTNSLSLTEALLTKKGDGWWRVYESKDILQRLRGASNFADKIAVDELVAWWNRLQVGKDGNSDYKLIPGRNNLQKPTSA</sequence>
<keyword evidence="3" id="KW-1185">Reference proteome</keyword>